<dbReference type="GO" id="GO:0000228">
    <property type="term" value="C:nuclear chromosome"/>
    <property type="evidence" value="ECO:0007669"/>
    <property type="project" value="TreeGrafter"/>
</dbReference>
<gene>
    <name evidence="13" type="ORF">KVT40_003882</name>
</gene>
<dbReference type="EC" id="5.6.2.2" evidence="4"/>
<keyword evidence="5" id="KW-0479">Metal-binding</keyword>
<evidence type="ECO:0000256" key="4">
    <source>
        <dbReference type="ARBA" id="ARBA00012895"/>
    </source>
</evidence>
<comment type="catalytic activity">
    <reaction evidence="1 10">
        <text>ATP-dependent breakage, passage and rejoining of double-stranded DNA.</text>
        <dbReference type="EC" id="5.6.2.2"/>
    </reaction>
</comment>
<evidence type="ECO:0000256" key="1">
    <source>
        <dbReference type="ARBA" id="ARBA00000185"/>
    </source>
</evidence>
<keyword evidence="9 10" id="KW-0413">Isomerase</keyword>
<dbReference type="Gene3D" id="1.10.10.10">
    <property type="entry name" value="Winged helix-like DNA-binding domain superfamily/Winged helix DNA-binding domain"/>
    <property type="match status" value="1"/>
</dbReference>
<dbReference type="InterPro" id="IPR013049">
    <property type="entry name" value="Spo11/TopoVI_A_N"/>
</dbReference>
<dbReference type="PROSITE" id="PS52041">
    <property type="entry name" value="TOPO_IIB"/>
    <property type="match status" value="1"/>
</dbReference>
<dbReference type="Pfam" id="PF04406">
    <property type="entry name" value="TP6A_N"/>
    <property type="match status" value="1"/>
</dbReference>
<evidence type="ECO:0000259" key="12">
    <source>
        <dbReference type="Pfam" id="PF21180"/>
    </source>
</evidence>
<dbReference type="SUPFAM" id="SSF56726">
    <property type="entry name" value="DNA topoisomerase IV, alpha subunit"/>
    <property type="match status" value="1"/>
</dbReference>
<dbReference type="GO" id="GO:0005524">
    <property type="term" value="F:ATP binding"/>
    <property type="evidence" value="ECO:0007669"/>
    <property type="project" value="InterPro"/>
</dbReference>
<dbReference type="Pfam" id="PF21180">
    <property type="entry name" value="TOP6A-Spo11_Toprim"/>
    <property type="match status" value="1"/>
</dbReference>
<evidence type="ECO:0000256" key="7">
    <source>
        <dbReference type="ARBA" id="ARBA00023029"/>
    </source>
</evidence>
<keyword evidence="14" id="KW-1185">Reference proteome</keyword>
<dbReference type="EMBL" id="JAESVG020000004">
    <property type="protein sequence ID" value="KAG8628009.1"/>
    <property type="molecule type" value="Genomic_DNA"/>
</dbReference>
<protein>
    <recommendedName>
        <fullName evidence="4">DNA topoisomerase (ATP-hydrolyzing)</fullName>
        <ecNumber evidence="4">5.6.2.2</ecNumber>
    </recommendedName>
</protein>
<keyword evidence="8 10" id="KW-0238">DNA-binding</keyword>
<proteinExistence type="inferred from homology"/>
<reference evidence="13" key="1">
    <citation type="submission" date="2021-07" db="EMBL/GenBank/DDBJ databases">
        <title>Elsinoe batatas strain:CRI-CJ2 Genome sequencing and assembly.</title>
        <authorList>
            <person name="Huang L."/>
        </authorList>
    </citation>
    <scope>NUCLEOTIDE SEQUENCE</scope>
    <source>
        <strain evidence="13">CRI-CJ2</strain>
    </source>
</reference>
<dbReference type="PANTHER" id="PTHR10848:SF0">
    <property type="entry name" value="MEIOTIC RECOMBINATION PROTEIN SPO11"/>
    <property type="match status" value="1"/>
</dbReference>
<keyword evidence="6" id="KW-0460">Magnesium</keyword>
<name>A0A8K0L1K6_9PEZI</name>
<evidence type="ECO:0000259" key="11">
    <source>
        <dbReference type="Pfam" id="PF04406"/>
    </source>
</evidence>
<dbReference type="Proteomes" id="UP000809789">
    <property type="component" value="Unassembled WGS sequence"/>
</dbReference>
<dbReference type="InterPro" id="IPR036388">
    <property type="entry name" value="WH-like_DNA-bd_sf"/>
</dbReference>
<comment type="similarity">
    <text evidence="3 10">Belongs to the TOP6A family.</text>
</comment>
<evidence type="ECO:0000256" key="2">
    <source>
        <dbReference type="ARBA" id="ARBA00001946"/>
    </source>
</evidence>
<comment type="caution">
    <text evidence="13">The sequence shown here is derived from an EMBL/GenBank/DDBJ whole genome shotgun (WGS) entry which is preliminary data.</text>
</comment>
<feature type="active site" description="O-(5'-phospho-DNA)-tyrosine intermediate" evidence="10">
    <location>
        <position position="30"/>
    </location>
</feature>
<dbReference type="GO" id="GO:0003677">
    <property type="term" value="F:DNA binding"/>
    <property type="evidence" value="ECO:0007669"/>
    <property type="project" value="UniProtKB-UniRule"/>
</dbReference>
<comment type="cofactor">
    <cofactor evidence="2">
        <name>Mg(2+)</name>
        <dbReference type="ChEBI" id="CHEBI:18420"/>
    </cofactor>
</comment>
<evidence type="ECO:0000256" key="6">
    <source>
        <dbReference type="ARBA" id="ARBA00022842"/>
    </source>
</evidence>
<feature type="domain" description="Topoisomerase 6 subunit A/Spo11 TOPRIM" evidence="12">
    <location>
        <begin position="112"/>
        <end position="277"/>
    </location>
</feature>
<dbReference type="Gene3D" id="3.40.1360.10">
    <property type="match status" value="1"/>
</dbReference>
<keyword evidence="7 10" id="KW-0799">Topoisomerase</keyword>
<evidence type="ECO:0000256" key="10">
    <source>
        <dbReference type="PROSITE-ProRule" id="PRU01385"/>
    </source>
</evidence>
<dbReference type="GO" id="GO:0003918">
    <property type="term" value="F:DNA topoisomerase type II (double strand cut, ATP-hydrolyzing) activity"/>
    <property type="evidence" value="ECO:0007669"/>
    <property type="project" value="UniProtKB-UniRule"/>
</dbReference>
<dbReference type="CDD" id="cd00223">
    <property type="entry name" value="TOPRIM_TopoIIB_SPO"/>
    <property type="match status" value="1"/>
</dbReference>
<accession>A0A8K0L1K6</accession>
<sequence>MCPAVVLKIMDQVKEAVGTGSVVSKRDVYYHDPALFGSQATVDRHIDLIAAALGVKRSELNVCAAAKGLIAGAAEFHYKDGTIHKLFDETVPRLIGSSDELLAVSMEEVSIIMVVEKEASFQDLLMTVTWHDVKDRAIVLTGKGYPDLATRRLLHLLAHPSPFNHFASPPVYLLTDFDPDGIAIAQTYKHGSLKFQHEGQGIQTPRAQRLGLSRKHVADLPGPSGSQTLLSMTVRDRRKAQNMLKRMVDHEDMTEDMVDLQFMLMMNVKAELQSLNEGQGGLDQVLAAVIMEERT</sequence>
<dbReference type="InterPro" id="IPR002815">
    <property type="entry name" value="Spo11/TopoVI_A"/>
</dbReference>
<evidence type="ECO:0000256" key="3">
    <source>
        <dbReference type="ARBA" id="ARBA00006559"/>
    </source>
</evidence>
<evidence type="ECO:0000256" key="8">
    <source>
        <dbReference type="ARBA" id="ARBA00023125"/>
    </source>
</evidence>
<dbReference type="PRINTS" id="PR01550">
    <property type="entry name" value="TOP6AFAMILY"/>
</dbReference>
<evidence type="ECO:0000313" key="14">
    <source>
        <dbReference type="Proteomes" id="UP000809789"/>
    </source>
</evidence>
<dbReference type="PANTHER" id="PTHR10848">
    <property type="entry name" value="MEIOTIC RECOMBINATION PROTEIN SPO11"/>
    <property type="match status" value="1"/>
</dbReference>
<dbReference type="AlphaFoldDB" id="A0A8K0L1K6"/>
<evidence type="ECO:0000256" key="9">
    <source>
        <dbReference type="ARBA" id="ARBA00023235"/>
    </source>
</evidence>
<dbReference type="GO" id="GO:0007131">
    <property type="term" value="P:reciprocal meiotic recombination"/>
    <property type="evidence" value="ECO:0007669"/>
    <property type="project" value="TreeGrafter"/>
</dbReference>
<dbReference type="GO" id="GO:0042138">
    <property type="term" value="P:meiotic DNA double-strand break formation"/>
    <property type="evidence" value="ECO:0007669"/>
    <property type="project" value="TreeGrafter"/>
</dbReference>
<feature type="domain" description="Spo11/DNA topoisomerase VI subunit A N-terminal" evidence="11">
    <location>
        <begin position="4"/>
        <end position="62"/>
    </location>
</feature>
<dbReference type="InterPro" id="IPR036078">
    <property type="entry name" value="Spo11/TopoVI_A_sf"/>
</dbReference>
<dbReference type="OrthoDB" id="5377392at2759"/>
<dbReference type="GO" id="GO:0000706">
    <property type="term" value="P:meiotic DNA double-strand break processing"/>
    <property type="evidence" value="ECO:0007669"/>
    <property type="project" value="TreeGrafter"/>
</dbReference>
<evidence type="ECO:0000313" key="13">
    <source>
        <dbReference type="EMBL" id="KAG8628009.1"/>
    </source>
</evidence>
<dbReference type="InterPro" id="IPR034136">
    <property type="entry name" value="TOPRIM_Topo6A/Spo11"/>
</dbReference>
<evidence type="ECO:0000256" key="5">
    <source>
        <dbReference type="ARBA" id="ARBA00022723"/>
    </source>
</evidence>
<dbReference type="GO" id="GO:0046872">
    <property type="term" value="F:metal ion binding"/>
    <property type="evidence" value="ECO:0007669"/>
    <property type="project" value="UniProtKB-KW"/>
</dbReference>
<organism evidence="13 14">
    <name type="scientific">Elsinoe batatas</name>
    <dbReference type="NCBI Taxonomy" id="2601811"/>
    <lineage>
        <taxon>Eukaryota</taxon>
        <taxon>Fungi</taxon>
        <taxon>Dikarya</taxon>
        <taxon>Ascomycota</taxon>
        <taxon>Pezizomycotina</taxon>
        <taxon>Dothideomycetes</taxon>
        <taxon>Dothideomycetidae</taxon>
        <taxon>Myriangiales</taxon>
        <taxon>Elsinoaceae</taxon>
        <taxon>Elsinoe</taxon>
    </lineage>
</organism>